<evidence type="ECO:0000256" key="5">
    <source>
        <dbReference type="ARBA" id="ARBA00022516"/>
    </source>
</evidence>
<evidence type="ECO:0000256" key="4">
    <source>
        <dbReference type="ARBA" id="ARBA00012745"/>
    </source>
</evidence>
<comment type="similarity">
    <text evidence="12">Belongs to the LpxC family.</text>
</comment>
<evidence type="ECO:0000256" key="6">
    <source>
        <dbReference type="ARBA" id="ARBA00022556"/>
    </source>
</evidence>
<keyword evidence="14" id="KW-1185">Reference proteome</keyword>
<feature type="binding site" evidence="12">
    <location>
        <position position="286"/>
    </location>
    <ligand>
        <name>Zn(2+)</name>
        <dbReference type="ChEBI" id="CHEBI:29105"/>
    </ligand>
</feature>
<keyword evidence="6 12" id="KW-0441">Lipid A biosynthesis</keyword>
<reference evidence="13 14" key="1">
    <citation type="journal article" date="2020" name="ISME J.">
        <title>Comparative genomics reveals insights into cyanobacterial evolution and habitat adaptation.</title>
        <authorList>
            <person name="Chen M.Y."/>
            <person name="Teng W.K."/>
            <person name="Zhao L."/>
            <person name="Hu C.X."/>
            <person name="Zhou Y.K."/>
            <person name="Han B.P."/>
            <person name="Song L.R."/>
            <person name="Shu W.S."/>
        </authorList>
    </citation>
    <scope>NUCLEOTIDE SEQUENCE [LARGE SCALE GENOMIC DNA]</scope>
    <source>
        <strain evidence="13 14">FACHB-1370</strain>
    </source>
</reference>
<dbReference type="SUPFAM" id="SSF54211">
    <property type="entry name" value="Ribosomal protein S5 domain 2-like"/>
    <property type="match status" value="2"/>
</dbReference>
<dbReference type="InterPro" id="IPR004463">
    <property type="entry name" value="UDP-acyl_GlcNac_deAcase"/>
</dbReference>
<comment type="cofactor">
    <cofactor evidence="1 12">
        <name>Zn(2+)</name>
        <dbReference type="ChEBI" id="CHEBI:29105"/>
    </cofactor>
</comment>
<keyword evidence="7 12" id="KW-0479">Metal-binding</keyword>
<dbReference type="Gene3D" id="3.30.230.20">
    <property type="entry name" value="lpxc deacetylase, domain 1"/>
    <property type="match status" value="1"/>
</dbReference>
<evidence type="ECO:0000256" key="11">
    <source>
        <dbReference type="ARBA" id="ARBA00024535"/>
    </source>
</evidence>
<dbReference type="PANTHER" id="PTHR33694:SF1">
    <property type="entry name" value="UDP-3-O-ACYL-N-ACETYLGLUCOSAMINE DEACETYLASE 1, MITOCHONDRIAL-RELATED"/>
    <property type="match status" value="1"/>
</dbReference>
<evidence type="ECO:0000256" key="7">
    <source>
        <dbReference type="ARBA" id="ARBA00022723"/>
    </source>
</evidence>
<comment type="pathway">
    <text evidence="3 12">Glycolipid biosynthesis; lipid IV(A) biosynthesis; lipid IV(A) from (3R)-3-hydroxytetradecanoyl-[acyl-carrier-protein] and UDP-N-acetyl-alpha-D-glucosamine: step 2/6.</text>
</comment>
<dbReference type="PANTHER" id="PTHR33694">
    <property type="entry name" value="UDP-3-O-ACYL-N-ACETYLGLUCOSAMINE DEACETYLASE 1, MITOCHONDRIAL-RELATED"/>
    <property type="match status" value="1"/>
</dbReference>
<dbReference type="EMBL" id="JACJSK010000002">
    <property type="protein sequence ID" value="MBD2542493.1"/>
    <property type="molecule type" value="Genomic_DNA"/>
</dbReference>
<sequence>MYELKRGKKSGQGGKAIFSVPYSPFPVPQMTLAAGFELSGVGLHTGNFTTVKVLPAQKSSLADSWRYFVRVDLPGKPAIATHVDAVHQTTLSTELASGEARVRTVEHLLAALAGMGVSHARIEIDGPEVPLLDGSALPWAQEILRVGLVPATQFKTPQDPTNSLTLPKNPLPKKLKTPVWVRQNDAFVAALPADELRFSYAIDFDLPAIGRQWYSWSPDRARGQEGFRESFMAEIAPARTFGLAHQIDQLRAAGLIKGGSLENALVCSPSGWLNPPLRFANEPVRHKILDLVGDLSLLGSFPVAHFVAYKASHHLHIKLTRLLSKA</sequence>
<gene>
    <name evidence="12" type="primary">lpxC</name>
    <name evidence="13" type="ORF">H6G72_01125</name>
</gene>
<keyword evidence="8 12" id="KW-0378">Hydrolase</keyword>
<protein>
    <recommendedName>
        <fullName evidence="4 12">UDP-3-O-acyl-N-acetylglucosamine deacetylase</fullName>
        <shortName evidence="12">UDP-3-O-acyl-GlcNAc deacetylase</shortName>
        <ecNumber evidence="4 12">3.5.1.108</ecNumber>
    </recommendedName>
    <alternativeName>
        <fullName evidence="12">UDP-3-O-[R-3-hydroxymyristoyl]-N-acetylglucosamine deacetylase</fullName>
    </alternativeName>
</protein>
<comment type="function">
    <text evidence="2 12">Catalyzes the hydrolysis of UDP-3-O-myristoyl-N-acetylglucosamine to form UDP-3-O-myristoylglucosamine and acetate, the committed step in lipid A biosynthesis.</text>
</comment>
<keyword evidence="10 12" id="KW-0443">Lipid metabolism</keyword>
<evidence type="ECO:0000256" key="9">
    <source>
        <dbReference type="ARBA" id="ARBA00022833"/>
    </source>
</evidence>
<dbReference type="EC" id="3.5.1.108" evidence="4 12"/>
<accession>A0ABR8E723</accession>
<dbReference type="InterPro" id="IPR020568">
    <property type="entry name" value="Ribosomal_Su5_D2-typ_SF"/>
</dbReference>
<evidence type="ECO:0000313" key="13">
    <source>
        <dbReference type="EMBL" id="MBD2542493.1"/>
    </source>
</evidence>
<proteinExistence type="inferred from homology"/>
<dbReference type="Gene3D" id="3.30.1700.10">
    <property type="entry name" value="lpxc deacetylase, domain 2"/>
    <property type="match status" value="1"/>
</dbReference>
<feature type="active site" description="Proton donor" evidence="12">
    <location>
        <position position="313"/>
    </location>
</feature>
<dbReference type="Pfam" id="PF03331">
    <property type="entry name" value="LpxC"/>
    <property type="match status" value="1"/>
</dbReference>
<keyword evidence="5 12" id="KW-0444">Lipid biosynthesis</keyword>
<evidence type="ECO:0000256" key="10">
    <source>
        <dbReference type="ARBA" id="ARBA00023098"/>
    </source>
</evidence>
<feature type="binding site" evidence="12">
    <location>
        <position position="290"/>
    </location>
    <ligand>
        <name>Zn(2+)</name>
        <dbReference type="ChEBI" id="CHEBI:29105"/>
    </ligand>
</feature>
<dbReference type="HAMAP" id="MF_00388">
    <property type="entry name" value="LpxC"/>
    <property type="match status" value="1"/>
</dbReference>
<comment type="catalytic activity">
    <reaction evidence="11 12">
        <text>a UDP-3-O-[(3R)-3-hydroxyacyl]-N-acetyl-alpha-D-glucosamine + H2O = a UDP-3-O-[(3R)-3-hydroxyacyl]-alpha-D-glucosamine + acetate</text>
        <dbReference type="Rhea" id="RHEA:67816"/>
        <dbReference type="ChEBI" id="CHEBI:15377"/>
        <dbReference type="ChEBI" id="CHEBI:30089"/>
        <dbReference type="ChEBI" id="CHEBI:137740"/>
        <dbReference type="ChEBI" id="CHEBI:173225"/>
        <dbReference type="EC" id="3.5.1.108"/>
    </reaction>
</comment>
<dbReference type="InterPro" id="IPR015870">
    <property type="entry name" value="UDP-acyl_N-AcGlcN_deAcase_N"/>
</dbReference>
<feature type="binding site" evidence="12">
    <location>
        <position position="107"/>
    </location>
    <ligand>
        <name>Zn(2+)</name>
        <dbReference type="ChEBI" id="CHEBI:29105"/>
    </ligand>
</feature>
<evidence type="ECO:0000256" key="12">
    <source>
        <dbReference type="HAMAP-Rule" id="MF_00388"/>
    </source>
</evidence>
<keyword evidence="9 12" id="KW-0862">Zinc</keyword>
<dbReference type="InterPro" id="IPR011334">
    <property type="entry name" value="UDP-acyl_GlcNac_deAcase_C"/>
</dbReference>
<dbReference type="GO" id="GO:0103117">
    <property type="term" value="F:UDP-3-O-acyl-N-acetylglucosamine deacetylase activity"/>
    <property type="evidence" value="ECO:0007669"/>
    <property type="project" value="UniProtKB-EC"/>
</dbReference>
<organism evidence="13 14">
    <name type="scientific">Planktothricoides raciborskii FACHB-1370</name>
    <dbReference type="NCBI Taxonomy" id="2949576"/>
    <lineage>
        <taxon>Bacteria</taxon>
        <taxon>Bacillati</taxon>
        <taxon>Cyanobacteriota</taxon>
        <taxon>Cyanophyceae</taxon>
        <taxon>Oscillatoriophycideae</taxon>
        <taxon>Oscillatoriales</taxon>
        <taxon>Oscillatoriaceae</taxon>
        <taxon>Planktothricoides</taxon>
    </lineage>
</organism>
<evidence type="ECO:0000256" key="1">
    <source>
        <dbReference type="ARBA" id="ARBA00001947"/>
    </source>
</evidence>
<evidence type="ECO:0000256" key="2">
    <source>
        <dbReference type="ARBA" id="ARBA00002923"/>
    </source>
</evidence>
<comment type="caution">
    <text evidence="13">The sequence shown here is derived from an EMBL/GenBank/DDBJ whole genome shotgun (WGS) entry which is preliminary data.</text>
</comment>
<dbReference type="NCBIfam" id="TIGR00325">
    <property type="entry name" value="lpxC"/>
    <property type="match status" value="1"/>
</dbReference>
<evidence type="ECO:0000313" key="14">
    <source>
        <dbReference type="Proteomes" id="UP000641954"/>
    </source>
</evidence>
<evidence type="ECO:0000256" key="8">
    <source>
        <dbReference type="ARBA" id="ARBA00022801"/>
    </source>
</evidence>
<name>A0ABR8E723_9CYAN</name>
<evidence type="ECO:0000256" key="3">
    <source>
        <dbReference type="ARBA" id="ARBA00005002"/>
    </source>
</evidence>
<dbReference type="Proteomes" id="UP000641954">
    <property type="component" value="Unassembled WGS sequence"/>
</dbReference>